<dbReference type="SMART" id="SM01117">
    <property type="entry name" value="Cyt-b5"/>
    <property type="match status" value="1"/>
</dbReference>
<dbReference type="Gene3D" id="3.10.120.10">
    <property type="entry name" value="Cytochrome b5-like heme/steroid binding domain"/>
    <property type="match status" value="1"/>
</dbReference>
<organism evidence="5 6">
    <name type="scientific">Adiantum capillus-veneris</name>
    <name type="common">Maidenhair fern</name>
    <dbReference type="NCBI Taxonomy" id="13818"/>
    <lineage>
        <taxon>Eukaryota</taxon>
        <taxon>Viridiplantae</taxon>
        <taxon>Streptophyta</taxon>
        <taxon>Embryophyta</taxon>
        <taxon>Tracheophyta</taxon>
        <taxon>Polypodiopsida</taxon>
        <taxon>Polypodiidae</taxon>
        <taxon>Polypodiales</taxon>
        <taxon>Pteridineae</taxon>
        <taxon>Pteridaceae</taxon>
        <taxon>Vittarioideae</taxon>
        <taxon>Adiantum</taxon>
    </lineage>
</organism>
<feature type="domain" description="Cytochrome b5 heme-binding" evidence="4">
    <location>
        <begin position="43"/>
        <end position="133"/>
    </location>
</feature>
<dbReference type="Pfam" id="PF00173">
    <property type="entry name" value="Cyt-b5"/>
    <property type="match status" value="1"/>
</dbReference>
<evidence type="ECO:0000256" key="1">
    <source>
        <dbReference type="ARBA" id="ARBA00022665"/>
    </source>
</evidence>
<dbReference type="AlphaFoldDB" id="A0A9D4V723"/>
<evidence type="ECO:0000256" key="3">
    <source>
        <dbReference type="SAM" id="Phobius"/>
    </source>
</evidence>
<keyword evidence="1" id="KW-0754">Steroid-binding</keyword>
<proteinExistence type="inferred from homology"/>
<dbReference type="InterPro" id="IPR036400">
    <property type="entry name" value="Cyt_B5-like_heme/steroid_sf"/>
</dbReference>
<dbReference type="InterPro" id="IPR001199">
    <property type="entry name" value="Cyt_B5-like_heme/steroid-bd"/>
</dbReference>
<feature type="transmembrane region" description="Helical" evidence="3">
    <location>
        <begin position="12"/>
        <end position="33"/>
    </location>
</feature>
<dbReference type="PANTHER" id="PTHR10281">
    <property type="entry name" value="MEMBRANE-ASSOCIATED PROGESTERONE RECEPTOR COMPONENT-RELATED"/>
    <property type="match status" value="1"/>
</dbReference>
<reference evidence="5" key="1">
    <citation type="submission" date="2021-01" db="EMBL/GenBank/DDBJ databases">
        <title>Adiantum capillus-veneris genome.</title>
        <authorList>
            <person name="Fang Y."/>
            <person name="Liao Q."/>
        </authorList>
    </citation>
    <scope>NUCLEOTIDE SEQUENCE</scope>
    <source>
        <strain evidence="5">H3</strain>
        <tissue evidence="5">Leaf</tissue>
    </source>
</reference>
<evidence type="ECO:0000259" key="4">
    <source>
        <dbReference type="SMART" id="SM01117"/>
    </source>
</evidence>
<keyword evidence="1" id="KW-0446">Lipid-binding</keyword>
<dbReference type="SUPFAM" id="SSF55856">
    <property type="entry name" value="Cytochrome b5-like heme/steroid binding domain"/>
    <property type="match status" value="1"/>
</dbReference>
<dbReference type="OrthoDB" id="10257697at2759"/>
<keyword evidence="3" id="KW-0812">Transmembrane</keyword>
<protein>
    <recommendedName>
        <fullName evidence="4">Cytochrome b5 heme-binding domain-containing protein</fullName>
    </recommendedName>
</protein>
<keyword evidence="6" id="KW-1185">Reference proteome</keyword>
<dbReference type="PANTHER" id="PTHR10281:SF4">
    <property type="entry name" value="NEUFERRICIN"/>
    <property type="match status" value="1"/>
</dbReference>
<keyword evidence="3" id="KW-1133">Transmembrane helix</keyword>
<name>A0A9D4V723_ADICA</name>
<accession>A0A9D4V723</accession>
<dbReference type="Proteomes" id="UP000886520">
    <property type="component" value="Chromosome 4"/>
</dbReference>
<dbReference type="InterPro" id="IPR050577">
    <property type="entry name" value="MAPR/NEUFC/NENF-like"/>
</dbReference>
<comment type="caution">
    <text evidence="5">The sequence shown here is derived from an EMBL/GenBank/DDBJ whole genome shotgun (WGS) entry which is preliminary data.</text>
</comment>
<dbReference type="GO" id="GO:0012505">
    <property type="term" value="C:endomembrane system"/>
    <property type="evidence" value="ECO:0007669"/>
    <property type="project" value="TreeGrafter"/>
</dbReference>
<evidence type="ECO:0000256" key="2">
    <source>
        <dbReference type="ARBA" id="ARBA00038357"/>
    </source>
</evidence>
<dbReference type="GO" id="GO:0016020">
    <property type="term" value="C:membrane"/>
    <property type="evidence" value="ECO:0007669"/>
    <property type="project" value="TreeGrafter"/>
</dbReference>
<evidence type="ECO:0000313" key="5">
    <source>
        <dbReference type="EMBL" id="KAI5080734.1"/>
    </source>
</evidence>
<comment type="similarity">
    <text evidence="2">Belongs to the cytochrome b5 family. MAPR subfamily.</text>
</comment>
<sequence>MAKSPRQANDERAPACLGLSIAFCLVAIVLYLASERTTPPRLWTREELTMYNGTDKELPILLGILGNVFDVTKGKTHYGAGGSYNHFAGRDATRAFVSGNFSGDGLTDSVAGLSNMEIKSLLDKSKREIAKYDDVAVCTVLTRRVLQQQTGYALMD</sequence>
<dbReference type="EMBL" id="JABFUD020000004">
    <property type="protein sequence ID" value="KAI5080734.1"/>
    <property type="molecule type" value="Genomic_DNA"/>
</dbReference>
<gene>
    <name evidence="5" type="ORF">GOP47_0003917</name>
</gene>
<dbReference type="GO" id="GO:0005496">
    <property type="term" value="F:steroid binding"/>
    <property type="evidence" value="ECO:0007669"/>
    <property type="project" value="UniProtKB-KW"/>
</dbReference>
<evidence type="ECO:0000313" key="6">
    <source>
        <dbReference type="Proteomes" id="UP000886520"/>
    </source>
</evidence>
<keyword evidence="3" id="KW-0472">Membrane</keyword>